<dbReference type="PANTHER" id="PTHR47968:SF67">
    <property type="entry name" value="KINESIN MOTOR DOMAIN-CONTAINING PROTEIN"/>
    <property type="match status" value="1"/>
</dbReference>
<dbReference type="GO" id="GO:0005524">
    <property type="term" value="F:ATP binding"/>
    <property type="evidence" value="ECO:0007669"/>
    <property type="project" value="UniProtKB-UniRule"/>
</dbReference>
<comment type="subcellular location">
    <subcellularLocation>
        <location evidence="1">Cytoplasm</location>
        <location evidence="1">Cytoskeleton</location>
    </subcellularLocation>
</comment>
<dbReference type="PROSITE" id="PS50067">
    <property type="entry name" value="KINESIN_MOTOR_2"/>
    <property type="match status" value="1"/>
</dbReference>
<evidence type="ECO:0000256" key="7">
    <source>
        <dbReference type="SAM" id="Coils"/>
    </source>
</evidence>
<dbReference type="PRINTS" id="PR00380">
    <property type="entry name" value="KINESINHEAVY"/>
</dbReference>
<keyword evidence="2 5" id="KW-0547">Nucleotide-binding</keyword>
<dbReference type="GO" id="GO:0003777">
    <property type="term" value="F:microtubule motor activity"/>
    <property type="evidence" value="ECO:0007669"/>
    <property type="project" value="InterPro"/>
</dbReference>
<feature type="non-terminal residue" evidence="10">
    <location>
        <position position="831"/>
    </location>
</feature>
<feature type="binding site" evidence="5">
    <location>
        <begin position="137"/>
        <end position="144"/>
    </location>
    <ligand>
        <name>ATP</name>
        <dbReference type="ChEBI" id="CHEBI:30616"/>
    </ligand>
</feature>
<dbReference type="GO" id="GO:0005874">
    <property type="term" value="C:microtubule"/>
    <property type="evidence" value="ECO:0007669"/>
    <property type="project" value="UniProtKB-KW"/>
</dbReference>
<keyword evidence="11" id="KW-1185">Reference proteome</keyword>
<evidence type="ECO:0000256" key="1">
    <source>
        <dbReference type="ARBA" id="ARBA00004245"/>
    </source>
</evidence>
<protein>
    <recommendedName>
        <fullName evidence="6">Kinesin-like protein</fullName>
    </recommendedName>
</protein>
<reference evidence="10" key="1">
    <citation type="submission" date="2020-02" db="EMBL/GenBank/DDBJ databases">
        <title>Bird 10,000 Genomes (B10K) Project - Family phase.</title>
        <authorList>
            <person name="Zhang G."/>
        </authorList>
    </citation>
    <scope>NUCLEOTIDE SEQUENCE</scope>
    <source>
        <strain evidence="10">B10K-DU-029-61</strain>
        <tissue evidence="10">Blood</tissue>
    </source>
</reference>
<evidence type="ECO:0000256" key="8">
    <source>
        <dbReference type="SAM" id="MobiDB-lite"/>
    </source>
</evidence>
<feature type="compositionally biased region" description="Polar residues" evidence="8">
    <location>
        <begin position="779"/>
        <end position="804"/>
    </location>
</feature>
<keyword evidence="4" id="KW-0206">Cytoskeleton</keyword>
<sequence length="831" mass="93379">PLPAPSRSPGAAGARRRGRLPPRRVPAAVPGHRCQGPAAAMVKETIRVFARVKPLGRRQQAGSYSVVDEEEPLPSLEITVPRDLADGFINNKRESYKFKFQKIFDQEAKQDVVFDSIAKPVAECALAGYNGTIFAYGQTGSGKTFTITGGAERYSDRGIIPRTLSYIFDQLQKDSSKVYTTHVSYLEIYNECGYDLLDPRHEASRLEELPKVTIMEDSDQNIHLKNLSLQQATNEEEALNLLFLGDTNRMIAETPMNQASSRSHCIFTIHISSKEPGSATIRRSKLHLVDLAGSERVAKTGIGGHLLTEAKYINLSLHYLEQVIIALAEKNRSHIPYRNSMMTSVLRDSLGGNCMTTMIATLAIDKRSIDESISTCRFAQRVALIKNEAVLNEEIDPRLMIVQLKKEIQDLKDELALVTGKQRTSELSQEELLQLDELIETFLKDNDPDSSLDVGADMRKIKYCFIHMKQIMNNPTTSDKKLLSQVISEGRDSNKEAGEEEMEKLKGLLQQRDNEINILVNMLKSEKKKSRDALFQLNATSAGSTVLEQSLSINLEESQSPSRCFSLKEAKDFSSSVHRLPFLSGEKGGKMSLGCQEAFEVFKWDHADSITIEDNKQLLKQRFDEAKCLGEKLNELRNRINHLKGKITQRQIQRAALAVSNPSEELTFDPVEENLRMQIEEEKKSYKTVYSHFKGLKVEIEHLQLLMEKVKMKLQKDFEVWWSEEAKNLQTQQEKPEMVTSPNAATVYPQLIKSSRHPSTNSFSETARDSPNEDPAGKNSITFSNPTLKTRTPPSLNTSIPLTGDSQADADILAFIKARQNILQKKGKSCQ</sequence>
<dbReference type="GO" id="GO:0007018">
    <property type="term" value="P:microtubule-based movement"/>
    <property type="evidence" value="ECO:0007669"/>
    <property type="project" value="InterPro"/>
</dbReference>
<feature type="region of interest" description="Disordered" evidence="8">
    <location>
        <begin position="1"/>
        <end position="32"/>
    </location>
</feature>
<dbReference type="Gene3D" id="3.40.850.10">
    <property type="entry name" value="Kinesin motor domain"/>
    <property type="match status" value="1"/>
</dbReference>
<name>A0A852N9A7_9PASS</name>
<keyword evidence="5 6" id="KW-0505">Motor protein</keyword>
<dbReference type="SUPFAM" id="SSF52540">
    <property type="entry name" value="P-loop containing nucleoside triphosphate hydrolases"/>
    <property type="match status" value="1"/>
</dbReference>
<feature type="coiled-coil region" evidence="7">
    <location>
        <begin position="626"/>
        <end position="653"/>
    </location>
</feature>
<dbReference type="InterPro" id="IPR056524">
    <property type="entry name" value="KIF6/9_C"/>
</dbReference>
<keyword evidence="7" id="KW-0175">Coiled coil</keyword>
<evidence type="ECO:0000259" key="9">
    <source>
        <dbReference type="PROSITE" id="PS50067"/>
    </source>
</evidence>
<organism evidence="10 11">
    <name type="scientific">Atrichornis clamosus</name>
    <dbReference type="NCBI Taxonomy" id="449594"/>
    <lineage>
        <taxon>Eukaryota</taxon>
        <taxon>Metazoa</taxon>
        <taxon>Chordata</taxon>
        <taxon>Craniata</taxon>
        <taxon>Vertebrata</taxon>
        <taxon>Euteleostomi</taxon>
        <taxon>Archelosauria</taxon>
        <taxon>Archosauria</taxon>
        <taxon>Dinosauria</taxon>
        <taxon>Saurischia</taxon>
        <taxon>Theropoda</taxon>
        <taxon>Coelurosauria</taxon>
        <taxon>Aves</taxon>
        <taxon>Neognathae</taxon>
        <taxon>Neoaves</taxon>
        <taxon>Telluraves</taxon>
        <taxon>Australaves</taxon>
        <taxon>Passeriformes</taxon>
        <taxon>Menuridae</taxon>
        <taxon>Atrichornis</taxon>
    </lineage>
</organism>
<dbReference type="Pfam" id="PF00225">
    <property type="entry name" value="Kinesin"/>
    <property type="match status" value="1"/>
</dbReference>
<dbReference type="OrthoDB" id="3176171at2759"/>
<feature type="region of interest" description="Disordered" evidence="8">
    <location>
        <begin position="751"/>
        <end position="804"/>
    </location>
</feature>
<dbReference type="InterPro" id="IPR019821">
    <property type="entry name" value="Kinesin_motor_CS"/>
</dbReference>
<dbReference type="InterPro" id="IPR027640">
    <property type="entry name" value="Kinesin-like_fam"/>
</dbReference>
<evidence type="ECO:0000256" key="3">
    <source>
        <dbReference type="ARBA" id="ARBA00022840"/>
    </source>
</evidence>
<accession>A0A852N9A7</accession>
<evidence type="ECO:0000313" key="10">
    <source>
        <dbReference type="EMBL" id="NXY13510.1"/>
    </source>
</evidence>
<dbReference type="Proteomes" id="UP000658642">
    <property type="component" value="Unassembled WGS sequence"/>
</dbReference>
<dbReference type="PROSITE" id="PS00411">
    <property type="entry name" value="KINESIN_MOTOR_1"/>
    <property type="match status" value="1"/>
</dbReference>
<evidence type="ECO:0000256" key="5">
    <source>
        <dbReference type="PROSITE-ProRule" id="PRU00283"/>
    </source>
</evidence>
<comment type="similarity">
    <text evidence="5 6">Belongs to the TRAFAC class myosin-kinesin ATPase superfamily. Kinesin family.</text>
</comment>
<evidence type="ECO:0000313" key="11">
    <source>
        <dbReference type="Proteomes" id="UP000658642"/>
    </source>
</evidence>
<dbReference type="GO" id="GO:0008017">
    <property type="term" value="F:microtubule binding"/>
    <property type="evidence" value="ECO:0007669"/>
    <property type="project" value="InterPro"/>
</dbReference>
<gene>
    <name evidence="10" type="primary">Kif6</name>
    <name evidence="10" type="ORF">ATRCLA_R00396</name>
</gene>
<dbReference type="EMBL" id="WBMZ01001015">
    <property type="protein sequence ID" value="NXY13510.1"/>
    <property type="molecule type" value="Genomic_DNA"/>
</dbReference>
<feature type="domain" description="Kinesin motor" evidence="9">
    <location>
        <begin position="45"/>
        <end position="385"/>
    </location>
</feature>
<keyword evidence="3 5" id="KW-0067">ATP-binding</keyword>
<dbReference type="InterPro" id="IPR027417">
    <property type="entry name" value="P-loop_NTPase"/>
</dbReference>
<keyword evidence="6" id="KW-0493">Microtubule</keyword>
<evidence type="ECO:0000256" key="4">
    <source>
        <dbReference type="ARBA" id="ARBA00023212"/>
    </source>
</evidence>
<feature type="non-terminal residue" evidence="10">
    <location>
        <position position="1"/>
    </location>
</feature>
<evidence type="ECO:0000256" key="6">
    <source>
        <dbReference type="RuleBase" id="RU000394"/>
    </source>
</evidence>
<dbReference type="Pfam" id="PF23735">
    <property type="entry name" value="KIF9"/>
    <property type="match status" value="1"/>
</dbReference>
<keyword evidence="4" id="KW-0963">Cytoplasm</keyword>
<dbReference type="InterPro" id="IPR001752">
    <property type="entry name" value="Kinesin_motor_dom"/>
</dbReference>
<evidence type="ECO:0000256" key="2">
    <source>
        <dbReference type="ARBA" id="ARBA00022741"/>
    </source>
</evidence>
<proteinExistence type="inferred from homology"/>
<dbReference type="PANTHER" id="PTHR47968">
    <property type="entry name" value="CENTROMERE PROTEIN E"/>
    <property type="match status" value="1"/>
</dbReference>
<dbReference type="FunFam" id="3.40.850.10:FF:000039">
    <property type="entry name" value="Kinesin-like protein"/>
    <property type="match status" value="1"/>
</dbReference>
<comment type="caution">
    <text evidence="10">The sequence shown here is derived from an EMBL/GenBank/DDBJ whole genome shotgun (WGS) entry which is preliminary data.</text>
</comment>
<dbReference type="AlphaFoldDB" id="A0A852N9A7"/>
<dbReference type="SMART" id="SM00129">
    <property type="entry name" value="KISc"/>
    <property type="match status" value="1"/>
</dbReference>
<dbReference type="InterPro" id="IPR036961">
    <property type="entry name" value="Kinesin_motor_dom_sf"/>
</dbReference>